<feature type="compositionally biased region" description="Low complexity" evidence="1">
    <location>
        <begin position="674"/>
        <end position="686"/>
    </location>
</feature>
<reference evidence="2" key="1">
    <citation type="submission" date="2013-04" db="EMBL/GenBank/DDBJ databases">
        <authorList>
            <person name="Qu J."/>
            <person name="Murali S.C."/>
            <person name="Bandaranaike D."/>
            <person name="Bellair M."/>
            <person name="Blankenburg K."/>
            <person name="Chao H."/>
            <person name="Dinh H."/>
            <person name="Doddapaneni H."/>
            <person name="Downs B."/>
            <person name="Dugan-Rocha S."/>
            <person name="Elkadiri S."/>
            <person name="Gnanaolivu R.D."/>
            <person name="Hernandez B."/>
            <person name="Javaid M."/>
            <person name="Jayaseelan J.C."/>
            <person name="Lee S."/>
            <person name="Li M."/>
            <person name="Ming W."/>
            <person name="Munidasa M."/>
            <person name="Muniz J."/>
            <person name="Nguyen L."/>
            <person name="Ongeri F."/>
            <person name="Osuji N."/>
            <person name="Pu L.-L."/>
            <person name="Puazo M."/>
            <person name="Qu C."/>
            <person name="Quiroz J."/>
            <person name="Raj R."/>
            <person name="Weissenberger G."/>
            <person name="Xin Y."/>
            <person name="Zou X."/>
            <person name="Han Y."/>
            <person name="Richards S."/>
            <person name="Worley K."/>
            <person name="Muzny D."/>
            <person name="Gibbs R."/>
        </authorList>
    </citation>
    <scope>NUCLEOTIDE SEQUENCE</scope>
    <source>
        <strain evidence="2">Sampled in the wild</strain>
    </source>
</reference>
<feature type="region of interest" description="Disordered" evidence="1">
    <location>
        <begin position="118"/>
        <end position="158"/>
    </location>
</feature>
<dbReference type="Proteomes" id="UP000792457">
    <property type="component" value="Unassembled WGS sequence"/>
</dbReference>
<reference evidence="2" key="2">
    <citation type="submission" date="2017-10" db="EMBL/GenBank/DDBJ databases">
        <title>Ladona fulva Genome sequencing and assembly.</title>
        <authorList>
            <person name="Murali S."/>
            <person name="Richards S."/>
            <person name="Bandaranaike D."/>
            <person name="Bellair M."/>
            <person name="Blankenburg K."/>
            <person name="Chao H."/>
            <person name="Dinh H."/>
            <person name="Doddapaneni H."/>
            <person name="Dugan-Rocha S."/>
            <person name="Elkadiri S."/>
            <person name="Gnanaolivu R."/>
            <person name="Hernandez B."/>
            <person name="Skinner E."/>
            <person name="Javaid M."/>
            <person name="Lee S."/>
            <person name="Li M."/>
            <person name="Ming W."/>
            <person name="Munidasa M."/>
            <person name="Muniz J."/>
            <person name="Nguyen L."/>
            <person name="Hughes D."/>
            <person name="Osuji N."/>
            <person name="Pu L.-L."/>
            <person name="Puazo M."/>
            <person name="Qu C."/>
            <person name="Quiroz J."/>
            <person name="Raj R."/>
            <person name="Weissenberger G."/>
            <person name="Xin Y."/>
            <person name="Zou X."/>
            <person name="Han Y."/>
            <person name="Worley K."/>
            <person name="Muzny D."/>
            <person name="Gibbs R."/>
        </authorList>
    </citation>
    <scope>NUCLEOTIDE SEQUENCE</scope>
    <source>
        <strain evidence="2">Sampled in the wild</strain>
    </source>
</reference>
<gene>
    <name evidence="2" type="ORF">J437_LFUL005911</name>
</gene>
<evidence type="ECO:0000313" key="3">
    <source>
        <dbReference type="Proteomes" id="UP000792457"/>
    </source>
</evidence>
<accession>A0A8K0KBB9</accession>
<name>A0A8K0KBB9_LADFU</name>
<feature type="region of interest" description="Disordered" evidence="1">
    <location>
        <begin position="199"/>
        <end position="229"/>
    </location>
</feature>
<sequence>MVYNLQKLGKCTSNENDESAALGRTFVSDFSLGPIVVSHAALDPSPQMFLAPPRERVCWLECREESQEMGDRRVSVIFLGRARQFCTTVTVAQTPLERTQYSRKKIMDFLVKLLQSSSKKGGSGHSPSHNGSLNKTTSKGVESLSKTENVEIVKPEGKTEEEDLCWKERTEVLTKFDHETYIQFSREFVEELVATVPVKSEKESREAIETETHSITSLSLSEGSYQSAEHSNGNPVAFLPDLLQPEAVYKRHTETDTDTNEYESAAETEPPDVSEFRDLASPSDGPVLDEVLKSQNEPAIDNIPSLADTTITVSHESDLLHIEKDAYQSPVLGAGYDSLVAKFDQLKINGTLVEDEKLADSSAEESEYLPCDSSFSNNSNSESFPLDSNVVVSDEVPVVFGTQESETCEDHSSALNSTSDPADSTFVLKEDSPAVILVENTEVTKTLNDTEKIIGIETEVVQTAESGYLGVTDSNYSIVKELSRTSSNFEESSVSTANETVILAHDVPENEIIHVEDEKESIPAVTGNEIPVQENVFSTTKDDASLLTELRDLCHTQEENLKETGKCSDFPEKFKESVSPFKPLHIDCPPGEVCESDSILVVDNQAKEANELLYLNSNDEKFQSLEEAGVDFLDLLALEAAKVSQELLIEDCRKSLENSENQGCLSFPLEEDYSNGSSSQDMTDSSSKVDNHSPVNRRSSKSSIPPEMPQNEVSNDNLSDFEIDPFKRRSKLDASPPLLNETVVVEDIVDPFKRRSRIQASPPPEVVEKEVLHHSPRAKKDNKAAVEVSPVKTSEKVTLDQVASPLPALNPEVNLSEAGPDIAQDEIFQSGDGNFDT</sequence>
<organism evidence="2 3">
    <name type="scientific">Ladona fulva</name>
    <name type="common">Scarce chaser dragonfly</name>
    <name type="synonym">Libellula fulva</name>
    <dbReference type="NCBI Taxonomy" id="123851"/>
    <lineage>
        <taxon>Eukaryota</taxon>
        <taxon>Metazoa</taxon>
        <taxon>Ecdysozoa</taxon>
        <taxon>Arthropoda</taxon>
        <taxon>Hexapoda</taxon>
        <taxon>Insecta</taxon>
        <taxon>Pterygota</taxon>
        <taxon>Palaeoptera</taxon>
        <taxon>Odonata</taxon>
        <taxon>Epiprocta</taxon>
        <taxon>Anisoptera</taxon>
        <taxon>Libelluloidea</taxon>
        <taxon>Libellulidae</taxon>
        <taxon>Ladona</taxon>
    </lineage>
</organism>
<feature type="compositionally biased region" description="Polar residues" evidence="1">
    <location>
        <begin position="693"/>
        <end position="703"/>
    </location>
</feature>
<evidence type="ECO:0000256" key="1">
    <source>
        <dbReference type="SAM" id="MobiDB-lite"/>
    </source>
</evidence>
<feature type="region of interest" description="Disordered" evidence="1">
    <location>
        <begin position="253"/>
        <end position="286"/>
    </location>
</feature>
<keyword evidence="3" id="KW-1185">Reference proteome</keyword>
<feature type="compositionally biased region" description="Polar residues" evidence="1">
    <location>
        <begin position="213"/>
        <end position="229"/>
    </location>
</feature>
<feature type="region of interest" description="Disordered" evidence="1">
    <location>
        <begin position="667"/>
        <end position="719"/>
    </location>
</feature>
<feature type="compositionally biased region" description="Acidic residues" evidence="1">
    <location>
        <begin position="256"/>
        <end position="272"/>
    </location>
</feature>
<feature type="compositionally biased region" description="Polar residues" evidence="1">
    <location>
        <begin position="133"/>
        <end position="147"/>
    </location>
</feature>
<comment type="caution">
    <text evidence="2">The sequence shown here is derived from an EMBL/GenBank/DDBJ whole genome shotgun (WGS) entry which is preliminary data.</text>
</comment>
<feature type="region of interest" description="Disordered" evidence="1">
    <location>
        <begin position="764"/>
        <end position="791"/>
    </location>
</feature>
<protein>
    <submittedName>
        <fullName evidence="2">Uncharacterized protein</fullName>
    </submittedName>
</protein>
<proteinExistence type="predicted"/>
<feature type="compositionally biased region" description="Basic and acidic residues" evidence="1">
    <location>
        <begin position="766"/>
        <end position="784"/>
    </location>
</feature>
<dbReference type="AlphaFoldDB" id="A0A8K0KBB9"/>
<feature type="compositionally biased region" description="Basic and acidic residues" evidence="1">
    <location>
        <begin position="199"/>
        <end position="212"/>
    </location>
</feature>
<feature type="region of interest" description="Disordered" evidence="1">
    <location>
        <begin position="815"/>
        <end position="837"/>
    </location>
</feature>
<evidence type="ECO:0000313" key="2">
    <source>
        <dbReference type="EMBL" id="KAG8231237.1"/>
    </source>
</evidence>
<feature type="compositionally biased region" description="Basic and acidic residues" evidence="1">
    <location>
        <begin position="148"/>
        <end position="158"/>
    </location>
</feature>
<dbReference type="EMBL" id="KZ308544">
    <property type="protein sequence ID" value="KAG8231237.1"/>
    <property type="molecule type" value="Genomic_DNA"/>
</dbReference>
<feature type="compositionally biased region" description="Low complexity" evidence="1">
    <location>
        <begin position="118"/>
        <end position="132"/>
    </location>
</feature>